<evidence type="ECO:0000256" key="2">
    <source>
        <dbReference type="ARBA" id="ARBA00023125"/>
    </source>
</evidence>
<gene>
    <name evidence="5" type="ORF">UFOPK1493_01360</name>
</gene>
<reference evidence="5" key="1">
    <citation type="submission" date="2020-05" db="EMBL/GenBank/DDBJ databases">
        <authorList>
            <person name="Chiriac C."/>
            <person name="Salcher M."/>
            <person name="Ghai R."/>
            <person name="Kavagutti S V."/>
        </authorList>
    </citation>
    <scope>NUCLEOTIDE SEQUENCE</scope>
</reference>
<dbReference type="PANTHER" id="PTHR30055:SF234">
    <property type="entry name" value="HTH-TYPE TRANSCRIPTIONAL REGULATOR BETI"/>
    <property type="match status" value="1"/>
</dbReference>
<dbReference type="InterPro" id="IPR001647">
    <property type="entry name" value="HTH_TetR"/>
</dbReference>
<organism evidence="5">
    <name type="scientific">freshwater metagenome</name>
    <dbReference type="NCBI Taxonomy" id="449393"/>
    <lineage>
        <taxon>unclassified sequences</taxon>
        <taxon>metagenomes</taxon>
        <taxon>ecological metagenomes</taxon>
    </lineage>
</organism>
<evidence type="ECO:0000313" key="5">
    <source>
        <dbReference type="EMBL" id="CAB4555190.1"/>
    </source>
</evidence>
<sequence>MNDPNLDPAEQILIEASRLFAERGFSSTTTREIAQAAGIQQPSLYYWFPTKFDILNRLVEWGIVESAAFARSIRRKRAPALVRLYALLLFDARRLCGSPYDLSFLPDAPELRDPRLTYRPHLAAFHEVVDDLIARAMTVGDLVDMDPQLAREVMLASTAVAMRCRVKGDEVESTVAAIVRYTIRGLASGSVDLDQTEAAAQSLSKP</sequence>
<proteinExistence type="predicted"/>
<protein>
    <submittedName>
        <fullName evidence="5">Unannotated protein</fullName>
    </submittedName>
</protein>
<dbReference type="Gene3D" id="1.10.357.10">
    <property type="entry name" value="Tetracycline Repressor, domain 2"/>
    <property type="match status" value="1"/>
</dbReference>
<accession>A0A6J6CUG7</accession>
<dbReference type="PROSITE" id="PS50977">
    <property type="entry name" value="HTH_TETR_2"/>
    <property type="match status" value="1"/>
</dbReference>
<dbReference type="GO" id="GO:0000976">
    <property type="term" value="F:transcription cis-regulatory region binding"/>
    <property type="evidence" value="ECO:0007669"/>
    <property type="project" value="TreeGrafter"/>
</dbReference>
<dbReference type="GO" id="GO:0003700">
    <property type="term" value="F:DNA-binding transcription factor activity"/>
    <property type="evidence" value="ECO:0007669"/>
    <property type="project" value="TreeGrafter"/>
</dbReference>
<dbReference type="InterPro" id="IPR050109">
    <property type="entry name" value="HTH-type_TetR-like_transc_reg"/>
</dbReference>
<feature type="domain" description="HTH tetR-type" evidence="4">
    <location>
        <begin position="6"/>
        <end position="66"/>
    </location>
</feature>
<evidence type="ECO:0000256" key="1">
    <source>
        <dbReference type="ARBA" id="ARBA00023015"/>
    </source>
</evidence>
<evidence type="ECO:0000256" key="3">
    <source>
        <dbReference type="ARBA" id="ARBA00023163"/>
    </source>
</evidence>
<keyword evidence="3" id="KW-0804">Transcription</keyword>
<dbReference type="PRINTS" id="PR00455">
    <property type="entry name" value="HTHTETR"/>
</dbReference>
<dbReference type="EMBL" id="CAEZSR010000039">
    <property type="protein sequence ID" value="CAB4555190.1"/>
    <property type="molecule type" value="Genomic_DNA"/>
</dbReference>
<keyword evidence="1" id="KW-0805">Transcription regulation</keyword>
<dbReference type="Pfam" id="PF00440">
    <property type="entry name" value="TetR_N"/>
    <property type="match status" value="1"/>
</dbReference>
<dbReference type="PANTHER" id="PTHR30055">
    <property type="entry name" value="HTH-TYPE TRANSCRIPTIONAL REGULATOR RUTR"/>
    <property type="match status" value="1"/>
</dbReference>
<dbReference type="AlphaFoldDB" id="A0A6J6CUG7"/>
<keyword evidence="2" id="KW-0238">DNA-binding</keyword>
<name>A0A6J6CUG7_9ZZZZ</name>
<dbReference type="InterPro" id="IPR009057">
    <property type="entry name" value="Homeodomain-like_sf"/>
</dbReference>
<evidence type="ECO:0000259" key="4">
    <source>
        <dbReference type="PROSITE" id="PS50977"/>
    </source>
</evidence>
<dbReference type="SUPFAM" id="SSF46689">
    <property type="entry name" value="Homeodomain-like"/>
    <property type="match status" value="1"/>
</dbReference>